<gene>
    <name evidence="8" type="primary">RPL27A</name>
</gene>
<evidence type="ECO:0000259" key="7">
    <source>
        <dbReference type="Pfam" id="PF00828"/>
    </source>
</evidence>
<dbReference type="InterPro" id="IPR021131">
    <property type="entry name" value="Ribosomal_uL15/eL18"/>
</dbReference>
<organism evidence="8">
    <name type="scientific">Dasypus novemcinctus</name>
    <name type="common">Nine-banded armadillo</name>
    <dbReference type="NCBI Taxonomy" id="9361"/>
    <lineage>
        <taxon>Eukaryota</taxon>
        <taxon>Metazoa</taxon>
        <taxon>Chordata</taxon>
        <taxon>Craniata</taxon>
        <taxon>Vertebrata</taxon>
        <taxon>Euteleostomi</taxon>
        <taxon>Mammalia</taxon>
        <taxon>Eutheria</taxon>
        <taxon>Xenarthra</taxon>
        <taxon>Cingulata</taxon>
        <taxon>Dasypodidae</taxon>
        <taxon>Dasypus</taxon>
    </lineage>
</organism>
<accession>C1FXW1</accession>
<proteinExistence type="inferred from homology"/>
<dbReference type="Gene3D" id="3.100.10.10">
    <property type="match status" value="1"/>
</dbReference>
<evidence type="ECO:0000256" key="3">
    <source>
        <dbReference type="ARBA" id="ARBA00023274"/>
    </source>
</evidence>
<dbReference type="GO" id="GO:0003735">
    <property type="term" value="F:structural constituent of ribosome"/>
    <property type="evidence" value="ECO:0007669"/>
    <property type="project" value="TreeGrafter"/>
</dbReference>
<dbReference type="PANTHER" id="PTHR11721">
    <property type="entry name" value="60S RIBOSOMAL PROTEIN L27A"/>
    <property type="match status" value="1"/>
</dbReference>
<evidence type="ECO:0000256" key="6">
    <source>
        <dbReference type="ARBA" id="ARBA00035527"/>
    </source>
</evidence>
<dbReference type="PANTHER" id="PTHR11721:SF3">
    <property type="entry name" value="LARGE RIBOSOMAL SUBUNIT PROTEIN UL15"/>
    <property type="match status" value="1"/>
</dbReference>
<keyword evidence="3" id="KW-0687">Ribonucleoprotein</keyword>
<sequence length="120" mass="13651">MPPHRINFDKYHPGYFGKGGMRHYHLKRNQSFCPTENLDKPWTSVSEQTRVNAAKNKTGAAPPIDVVRSGYYTVLGQGELPKPPVTVKARFFSRRAEEMKGVGEPVSWRLKPYGGRFIKC</sequence>
<protein>
    <recommendedName>
        <fullName evidence="5">Large ribosomal subunit protein uL15</fullName>
    </recommendedName>
    <alternativeName>
        <fullName evidence="6">60S ribosomal protein L27a</fullName>
    </alternativeName>
</protein>
<evidence type="ECO:0000313" key="8">
    <source>
        <dbReference type="EMBL" id="ACO71274.1"/>
    </source>
</evidence>
<dbReference type="SUPFAM" id="SSF52080">
    <property type="entry name" value="Ribosomal proteins L15p and L18e"/>
    <property type="match status" value="1"/>
</dbReference>
<dbReference type="AlphaFoldDB" id="C1FXW1"/>
<evidence type="ECO:0000256" key="4">
    <source>
        <dbReference type="ARBA" id="ARBA00023278"/>
    </source>
</evidence>
<name>C1FXW1_DASNO</name>
<feature type="domain" description="Large ribosomal subunit protein uL15/eL18" evidence="7">
    <location>
        <begin position="46"/>
        <end position="98"/>
    </location>
</feature>
<evidence type="ECO:0000256" key="2">
    <source>
        <dbReference type="ARBA" id="ARBA00022980"/>
    </source>
</evidence>
<reference evidence="8" key="1">
    <citation type="submission" date="2009-04" db="EMBL/GenBank/DDBJ databases">
        <title>NISC Comparative Sequencing Initiative.</title>
        <authorList>
            <person name="Antonellis A."/>
            <person name="Benjamin B."/>
            <person name="Blakesley R.W."/>
            <person name="Bouffard G.G."/>
            <person name="Brinkley C."/>
            <person name="Brooks S."/>
            <person name="Chu G."/>
            <person name="Chub I."/>
            <person name="Coleman H."/>
            <person name="Fuksenko T."/>
            <person name="Gestole M."/>
            <person name="Gregory M."/>
            <person name="Guan X."/>
            <person name="Gupta J."/>
            <person name="Gurson N."/>
            <person name="Han E."/>
            <person name="Han J."/>
            <person name="Hansen N."/>
            <person name="Hargrove A."/>
            <person name="Hines-Harris K."/>
            <person name="Ho S.-L."/>
            <person name="Hu P."/>
            <person name="Hunter G."/>
            <person name="Hurle B."/>
            <person name="Idol J.R."/>
            <person name="Johnson T."/>
            <person name="Knight E."/>
            <person name="Kwong P."/>
            <person name="Lee-Lin S.-Q."/>
            <person name="Legaspi R."/>
            <person name="Madden M."/>
            <person name="Maduro Q.L."/>
            <person name="Maduro V.B."/>
            <person name="Margulies E.H."/>
            <person name="Masiello C."/>
            <person name="Maskeri B."/>
            <person name="McDowell J."/>
            <person name="Merkulov G."/>
            <person name="Montemayor C."/>
            <person name="Mullikin J.C."/>
            <person name="Park M."/>
            <person name="Prasad A."/>
            <person name="Ramsahoye C."/>
            <person name="Reddix-Dugue N."/>
            <person name="Riebow N."/>
            <person name="Schandler K."/>
            <person name="Schueler M.G."/>
            <person name="Sison C."/>
            <person name="Smith L."/>
            <person name="Stantripop S."/>
            <person name="Thomas J.W."/>
            <person name="Thomas P.J."/>
            <person name="Tsipouri V."/>
            <person name="Young A."/>
            <person name="Green E.D."/>
        </authorList>
    </citation>
    <scope>NUCLEOTIDE SEQUENCE</scope>
</reference>
<comment type="similarity">
    <text evidence="1">Belongs to the universal ribosomal protein uL15 family.</text>
</comment>
<evidence type="ECO:0000256" key="5">
    <source>
        <dbReference type="ARBA" id="ARBA00035200"/>
    </source>
</evidence>
<dbReference type="Pfam" id="PF00828">
    <property type="entry name" value="Ribosomal_L27A"/>
    <property type="match status" value="1"/>
</dbReference>
<dbReference type="EMBL" id="DP001087">
    <property type="protein sequence ID" value="ACO71274.1"/>
    <property type="molecule type" value="Genomic_DNA"/>
</dbReference>
<dbReference type="FunFam" id="3.100.10.10:FF:000024">
    <property type="entry name" value="RPL27A isoform 10"/>
    <property type="match status" value="1"/>
</dbReference>
<dbReference type="InterPro" id="IPR036227">
    <property type="entry name" value="Ribosomal_uL15/eL18_sf"/>
</dbReference>
<keyword evidence="2 8" id="KW-0689">Ribosomal protein</keyword>
<keyword evidence="4" id="KW-0379">Hydroxylation</keyword>
<dbReference type="GO" id="GO:0022625">
    <property type="term" value="C:cytosolic large ribosomal subunit"/>
    <property type="evidence" value="ECO:0007669"/>
    <property type="project" value="TreeGrafter"/>
</dbReference>
<evidence type="ECO:0000256" key="1">
    <source>
        <dbReference type="ARBA" id="ARBA00007320"/>
    </source>
</evidence>